<dbReference type="AlphaFoldDB" id="A0A1H0SQM1"/>
<proteinExistence type="predicted"/>
<dbReference type="SUPFAM" id="SSF51735">
    <property type="entry name" value="NAD(P)-binding Rossmann-fold domains"/>
    <property type="match status" value="1"/>
</dbReference>
<reference evidence="1 2" key="1">
    <citation type="submission" date="2016-10" db="EMBL/GenBank/DDBJ databases">
        <authorList>
            <person name="de Groot N.N."/>
        </authorList>
    </citation>
    <scope>NUCLEOTIDE SEQUENCE [LARGE SCALE GENOMIC DNA]</scope>
    <source>
        <strain evidence="1 2">DSM 12130</strain>
    </source>
</reference>
<dbReference type="InterPro" id="IPR036291">
    <property type="entry name" value="NAD(P)-bd_dom_sf"/>
</dbReference>
<evidence type="ECO:0000313" key="1">
    <source>
        <dbReference type="EMBL" id="SDP44040.1"/>
    </source>
</evidence>
<accession>A0A1H0SQM1</accession>
<sequence length="78" mass="8345">MIDTRMTQAKEIGEAVEHEGEKIAVGVPEKQRKMIEMMIPMGRAGSAEEAASSILFFASPLSNYVSGQCLVVSGGLMV</sequence>
<dbReference type="InterPro" id="IPR002347">
    <property type="entry name" value="SDR_fam"/>
</dbReference>
<organism evidence="1 2">
    <name type="scientific">Desulforhopalus singaporensis</name>
    <dbReference type="NCBI Taxonomy" id="91360"/>
    <lineage>
        <taxon>Bacteria</taxon>
        <taxon>Pseudomonadati</taxon>
        <taxon>Thermodesulfobacteriota</taxon>
        <taxon>Desulfobulbia</taxon>
        <taxon>Desulfobulbales</taxon>
        <taxon>Desulfocapsaceae</taxon>
        <taxon>Desulforhopalus</taxon>
    </lineage>
</organism>
<dbReference type="Proteomes" id="UP000199073">
    <property type="component" value="Unassembled WGS sequence"/>
</dbReference>
<gene>
    <name evidence="1" type="ORF">SAMN05660330_02776</name>
</gene>
<dbReference type="Pfam" id="PF13561">
    <property type="entry name" value="adh_short_C2"/>
    <property type="match status" value="1"/>
</dbReference>
<name>A0A1H0SQM1_9BACT</name>
<protein>
    <submittedName>
        <fullName evidence="1">3-oxoacyl-[acyl-carrier protein] reductase</fullName>
    </submittedName>
</protein>
<evidence type="ECO:0000313" key="2">
    <source>
        <dbReference type="Proteomes" id="UP000199073"/>
    </source>
</evidence>
<dbReference type="Gene3D" id="3.40.50.720">
    <property type="entry name" value="NAD(P)-binding Rossmann-like Domain"/>
    <property type="match status" value="1"/>
</dbReference>
<keyword evidence="2" id="KW-1185">Reference proteome</keyword>
<dbReference type="EMBL" id="FNJI01000020">
    <property type="protein sequence ID" value="SDP44040.1"/>
    <property type="molecule type" value="Genomic_DNA"/>
</dbReference>
<dbReference type="STRING" id="91360.SAMN05660330_02776"/>